<dbReference type="InterPro" id="IPR050546">
    <property type="entry name" value="Glycosyl_Hydrlase_16"/>
</dbReference>
<dbReference type="PANTHER" id="PTHR10963:SF24">
    <property type="entry name" value="GLYCOSIDASE C21B10.07-RELATED"/>
    <property type="match status" value="1"/>
</dbReference>
<feature type="transmembrane region" description="Helical" evidence="2">
    <location>
        <begin position="676"/>
        <end position="703"/>
    </location>
</feature>
<feature type="domain" description="GH16" evidence="4">
    <location>
        <begin position="33"/>
        <end position="298"/>
    </location>
</feature>
<comment type="caution">
    <text evidence="5">The sequence shown here is derived from an EMBL/GenBank/DDBJ whole genome shotgun (WGS) entry which is preliminary data.</text>
</comment>
<feature type="signal peptide" evidence="3">
    <location>
        <begin position="1"/>
        <end position="18"/>
    </location>
</feature>
<dbReference type="Pfam" id="PF26113">
    <property type="entry name" value="GH16_XgeA"/>
    <property type="match status" value="1"/>
</dbReference>
<dbReference type="PROSITE" id="PS51762">
    <property type="entry name" value="GH16_2"/>
    <property type="match status" value="1"/>
</dbReference>
<evidence type="ECO:0000259" key="4">
    <source>
        <dbReference type="PROSITE" id="PS51762"/>
    </source>
</evidence>
<evidence type="ECO:0000256" key="1">
    <source>
        <dbReference type="SAM" id="MobiDB-lite"/>
    </source>
</evidence>
<dbReference type="SUPFAM" id="SSF49899">
    <property type="entry name" value="Concanavalin A-like lectins/glucanases"/>
    <property type="match status" value="1"/>
</dbReference>
<feature type="compositionally biased region" description="Pro residues" evidence="1">
    <location>
        <begin position="351"/>
        <end position="361"/>
    </location>
</feature>
<evidence type="ECO:0000256" key="2">
    <source>
        <dbReference type="SAM" id="Phobius"/>
    </source>
</evidence>
<feature type="compositionally biased region" description="Low complexity" evidence="1">
    <location>
        <begin position="632"/>
        <end position="641"/>
    </location>
</feature>
<feature type="transmembrane region" description="Helical" evidence="2">
    <location>
        <begin position="489"/>
        <end position="512"/>
    </location>
</feature>
<proteinExistence type="predicted"/>
<feature type="compositionally biased region" description="Low complexity" evidence="1">
    <location>
        <begin position="410"/>
        <end position="439"/>
    </location>
</feature>
<evidence type="ECO:0000313" key="5">
    <source>
        <dbReference type="EMBL" id="CAK0892080.1"/>
    </source>
</evidence>
<keyword evidence="2" id="KW-0472">Membrane</keyword>
<accession>A0ABN9WYP6</accession>
<feature type="region of interest" description="Disordered" evidence="1">
    <location>
        <begin position="331"/>
        <end position="366"/>
    </location>
</feature>
<keyword evidence="2" id="KW-1133">Transmembrane helix</keyword>
<feature type="compositionally biased region" description="Low complexity" evidence="1">
    <location>
        <begin position="336"/>
        <end position="350"/>
    </location>
</feature>
<reference evidence="5" key="1">
    <citation type="submission" date="2023-10" db="EMBL/GenBank/DDBJ databases">
        <authorList>
            <person name="Chen Y."/>
            <person name="Shah S."/>
            <person name="Dougan E. K."/>
            <person name="Thang M."/>
            <person name="Chan C."/>
        </authorList>
    </citation>
    <scope>NUCLEOTIDE SEQUENCE [LARGE SCALE GENOMIC DNA]</scope>
</reference>
<feature type="compositionally biased region" description="Pro residues" evidence="1">
    <location>
        <begin position="613"/>
        <end position="631"/>
    </location>
</feature>
<feature type="chain" id="PRO_5045789744" description="GH16 domain-containing protein" evidence="3">
    <location>
        <begin position="19"/>
        <end position="794"/>
    </location>
</feature>
<evidence type="ECO:0000313" key="6">
    <source>
        <dbReference type="Proteomes" id="UP001189429"/>
    </source>
</evidence>
<evidence type="ECO:0000256" key="3">
    <source>
        <dbReference type="SAM" id="SignalP"/>
    </source>
</evidence>
<organism evidence="5 6">
    <name type="scientific">Prorocentrum cordatum</name>
    <dbReference type="NCBI Taxonomy" id="2364126"/>
    <lineage>
        <taxon>Eukaryota</taxon>
        <taxon>Sar</taxon>
        <taxon>Alveolata</taxon>
        <taxon>Dinophyceae</taxon>
        <taxon>Prorocentrales</taxon>
        <taxon>Prorocentraceae</taxon>
        <taxon>Prorocentrum</taxon>
    </lineage>
</organism>
<feature type="compositionally biased region" description="Low complexity" evidence="1">
    <location>
        <begin position="538"/>
        <end position="553"/>
    </location>
</feature>
<dbReference type="PANTHER" id="PTHR10963">
    <property type="entry name" value="GLYCOSYL HYDROLASE-RELATED"/>
    <property type="match status" value="1"/>
</dbReference>
<dbReference type="EMBL" id="CAUYUJ010019560">
    <property type="protein sequence ID" value="CAK0892080.1"/>
    <property type="molecule type" value="Genomic_DNA"/>
</dbReference>
<protein>
    <recommendedName>
        <fullName evidence="4">GH16 domain-containing protein</fullName>
    </recommendedName>
</protein>
<sequence length="794" mass="84301">MGAALAAVAGCCALGAEGAYVRSDSYVGADFISRWTFWDDPDPTHGFVDYVDHATAGDAGLVQVAETHVYLGADMQTVVKGKTGRRSVRIQSKAVYNEGLFVLAVDHIPTGCGTWPAFWMYGEDDAHTWPRWGEYDIIEAVHTDTRAKTTLHTRQNCDQSSVHEGLDFTSSWALGSGPDPANNCYIGAEGWGQWFNQGCSQEGPQDTVGAGFNAGGGGTFTAEWNPVSRHIRTWFWPSGTEPPDLQDGEPDPDTWGKPYSFFSLDPVSCSKDHFENMRLVFDLTFCGDWAGATFAGACPQHNMTCDEFVAKHPEAMSEAYWSIRELSVYTQSAQAPTGSPTESPTESPTTPMAPKPSPAPPDDVAVVPVFGSARAPSPATATASAQATAATSTSAAVAAVLSLPPAAVTTTAESAPTTPSQPPVTTTSTSTSHPTVSVVLRDSAPSLRPTPAPATPEHPAVAVPEKRPGGGIPVNVGHTASSGDTRSRALTTVAVSVALLSMVAAVAIGFIWKMRRRRQAPRSRPALLRGGRTRRTTTARTPARTAARSSHAPHAPPRCRSGAAATGGRPGRHGGFRAALARARPRVGAGRRRRRPAAAEVPLWRGDHGRHAPPVPPSPSHRSAHPPPPAAAAPGDGARPTPSAPTLFRAISLLASRSSIIHLSLRPNRQALAIRFIIWSGAFGAAGLQNSDVVYALLLWLLLRVLPRCVRGPYGDYQGVRYVWTFDGAAHGLMASFAHLSLITRCSHHAPGPKWRTPTLHLCHVPASSASEFGHAHLITLAAELARMCCVPRV</sequence>
<feature type="region of interest" description="Disordered" evidence="1">
    <location>
        <begin position="410"/>
        <end position="486"/>
    </location>
</feature>
<keyword evidence="2" id="KW-0812">Transmembrane</keyword>
<feature type="region of interest" description="Disordered" evidence="1">
    <location>
        <begin position="516"/>
        <end position="641"/>
    </location>
</feature>
<dbReference type="InterPro" id="IPR000757">
    <property type="entry name" value="Beta-glucanase-like"/>
</dbReference>
<feature type="compositionally biased region" description="Basic residues" evidence="1">
    <location>
        <begin position="583"/>
        <end position="596"/>
    </location>
</feature>
<dbReference type="Gene3D" id="2.60.120.200">
    <property type="match status" value="1"/>
</dbReference>
<gene>
    <name evidence="5" type="ORF">PCOR1329_LOCUS71818</name>
</gene>
<name>A0ABN9WYP6_9DINO</name>
<dbReference type="Proteomes" id="UP001189429">
    <property type="component" value="Unassembled WGS sequence"/>
</dbReference>
<keyword evidence="6" id="KW-1185">Reference proteome</keyword>
<dbReference type="InterPro" id="IPR013320">
    <property type="entry name" value="ConA-like_dom_sf"/>
</dbReference>
<keyword evidence="3" id="KW-0732">Signal</keyword>